<dbReference type="RefSeq" id="WP_035126328.1">
    <property type="nucleotide sequence ID" value="NZ_JRHH01000003.1"/>
</dbReference>
<gene>
    <name evidence="2" type="ORF">LG45_09315</name>
</gene>
<dbReference type="OrthoDB" id="1372606at2"/>
<dbReference type="EMBL" id="JRHH01000003">
    <property type="protein sequence ID" value="KGD68467.1"/>
    <property type="molecule type" value="Genomic_DNA"/>
</dbReference>
<accession>A0A095SV37</accession>
<dbReference type="AlphaFoldDB" id="A0A095SV37"/>
<feature type="transmembrane region" description="Helical" evidence="1">
    <location>
        <begin position="141"/>
        <end position="161"/>
    </location>
</feature>
<sequence>MLKINQKTKEIISFIFLFSFSFLYFFLAKIGFEKQNINLNNVDKITSQVENRGIDYRHGSKGKRSKVFYIKLKNLNEKIGVYRMSKEYDDLISKINTNDKLTVYYKENNNDSENVNIDLIQIERNGIVLLDKKEYEKKESVLIYIGLIAGFLSIGYSLYYLRRKTSLFKKEKMKLTKKNVG</sequence>
<dbReference type="eggNOG" id="ENOG5030SBN">
    <property type="taxonomic scope" value="Bacteria"/>
</dbReference>
<reference evidence="2 3" key="1">
    <citation type="submission" date="2014-09" db="EMBL/GenBank/DDBJ databases">
        <title>Whole Genome Shotgun of Flavobacterium aquatile LMG 4008.</title>
        <authorList>
            <person name="Gale A.N."/>
            <person name="Pipes S.E."/>
            <person name="Newman J.D."/>
        </authorList>
    </citation>
    <scope>NUCLEOTIDE SEQUENCE [LARGE SCALE GENOMIC DNA]</scope>
    <source>
        <strain evidence="2 3">LMG 4008</strain>
    </source>
</reference>
<keyword evidence="3" id="KW-1185">Reference proteome</keyword>
<organism evidence="2 3">
    <name type="scientific">Flavobacterium aquatile LMG 4008 = ATCC 11947</name>
    <dbReference type="NCBI Taxonomy" id="1453498"/>
    <lineage>
        <taxon>Bacteria</taxon>
        <taxon>Pseudomonadati</taxon>
        <taxon>Bacteroidota</taxon>
        <taxon>Flavobacteriia</taxon>
        <taxon>Flavobacteriales</taxon>
        <taxon>Flavobacteriaceae</taxon>
        <taxon>Flavobacterium</taxon>
    </lineage>
</organism>
<keyword evidence="1" id="KW-1133">Transmembrane helix</keyword>
<comment type="caution">
    <text evidence="2">The sequence shown here is derived from an EMBL/GenBank/DDBJ whole genome shotgun (WGS) entry which is preliminary data.</text>
</comment>
<keyword evidence="1" id="KW-0812">Transmembrane</keyword>
<evidence type="ECO:0000313" key="2">
    <source>
        <dbReference type="EMBL" id="KGD68467.1"/>
    </source>
</evidence>
<protein>
    <submittedName>
        <fullName evidence="2">Uncharacterized protein</fullName>
    </submittedName>
</protein>
<keyword evidence="1" id="KW-0472">Membrane</keyword>
<name>A0A095SV37_9FLAO</name>
<evidence type="ECO:0000256" key="1">
    <source>
        <dbReference type="SAM" id="Phobius"/>
    </source>
</evidence>
<feature type="transmembrane region" description="Helical" evidence="1">
    <location>
        <begin position="12"/>
        <end position="32"/>
    </location>
</feature>
<proteinExistence type="predicted"/>
<evidence type="ECO:0000313" key="3">
    <source>
        <dbReference type="Proteomes" id="UP000029554"/>
    </source>
</evidence>
<dbReference type="Proteomes" id="UP000029554">
    <property type="component" value="Unassembled WGS sequence"/>
</dbReference>